<sequence>MLENVSLEFVAQRSFHKTADQQPNGFPRAFQVAERKWHDPYRPIAVFRSGHAQTLLGNYWYRPRLELTPLAEPVVVDRNDGSRVLCRCHWQREAATGNVCSDRLTLLLVHGLEGSSNSGYIRGITALAWAAGCNVIRMNMRNCGGTEAWTPTLYHSGLSGDVGAVLEHFADHYQLTRMAMVGYSMGGNLVLKLAGELGSAAPCWLRGAAAVSPVTDLAESADALHEMGNRLYERHFLRRLMRRFRRKAQLFPEIYLADAVMRIGSIREFDDHITARYNGFQDAEDYYFRASSARVVGEIRLPTLLIHALDDPFIRMRSDTRSLLASNGAVELVESCKGGHCAFLASQSGGGRHWAEATVVRYLMAHAGHALRSDAGDAFNGS</sequence>
<name>E6QM74_9ZZZZ</name>
<dbReference type="InterPro" id="IPR029058">
    <property type="entry name" value="AB_hydrolase_fold"/>
</dbReference>
<dbReference type="GO" id="GO:0047372">
    <property type="term" value="F:monoacylglycerol lipase activity"/>
    <property type="evidence" value="ECO:0007669"/>
    <property type="project" value="TreeGrafter"/>
</dbReference>
<evidence type="ECO:0000259" key="4">
    <source>
        <dbReference type="Pfam" id="PF00561"/>
    </source>
</evidence>
<dbReference type="GO" id="GO:0034338">
    <property type="term" value="F:short-chain carboxylesterase activity"/>
    <property type="evidence" value="ECO:0007669"/>
    <property type="project" value="TreeGrafter"/>
</dbReference>
<comment type="caution">
    <text evidence="5">The sequence shown here is derived from an EMBL/GenBank/DDBJ whole genome shotgun (WGS) entry which is preliminary data.</text>
</comment>
<keyword evidence="2" id="KW-0719">Serine esterase</keyword>
<comment type="similarity">
    <text evidence="1">Belongs to the AB hydrolase superfamily. AB hydrolase 4 family.</text>
</comment>
<dbReference type="InterPro" id="IPR000952">
    <property type="entry name" value="AB_hydrolase_4_CS"/>
</dbReference>
<dbReference type="AlphaFoldDB" id="E6QM74"/>
<feature type="domain" description="AB hydrolase-1" evidence="4">
    <location>
        <begin position="105"/>
        <end position="344"/>
    </location>
</feature>
<evidence type="ECO:0000256" key="3">
    <source>
        <dbReference type="ARBA" id="ARBA00022801"/>
    </source>
</evidence>
<evidence type="ECO:0000256" key="1">
    <source>
        <dbReference type="ARBA" id="ARBA00010884"/>
    </source>
</evidence>
<keyword evidence="3 5" id="KW-0378">Hydrolase</keyword>
<dbReference type="PIRSF" id="PIRSF005211">
    <property type="entry name" value="Ab_hydro_YheT"/>
    <property type="match status" value="1"/>
</dbReference>
<dbReference type="InterPro" id="IPR012020">
    <property type="entry name" value="ABHD4"/>
</dbReference>
<gene>
    <name evidence="5" type="ORF">CARN6_1802</name>
</gene>
<evidence type="ECO:0000313" key="5">
    <source>
        <dbReference type="EMBL" id="CBI08345.1"/>
    </source>
</evidence>
<dbReference type="InterPro" id="IPR050960">
    <property type="entry name" value="AB_hydrolase_4_sf"/>
</dbReference>
<reference evidence="5" key="1">
    <citation type="submission" date="2009-10" db="EMBL/GenBank/DDBJ databases">
        <title>Diversity of trophic interactions inside an arsenic-rich microbial ecosystem.</title>
        <authorList>
            <person name="Bertin P.N."/>
            <person name="Heinrich-Salmeron A."/>
            <person name="Pelletier E."/>
            <person name="Goulhen-Chollet F."/>
            <person name="Arsene-Ploetze F."/>
            <person name="Gallien S."/>
            <person name="Calteau A."/>
            <person name="Vallenet D."/>
            <person name="Casiot C."/>
            <person name="Chane-Woon-Ming B."/>
            <person name="Giloteaux L."/>
            <person name="Barakat M."/>
            <person name="Bonnefoy V."/>
            <person name="Bruneel O."/>
            <person name="Chandler M."/>
            <person name="Cleiss J."/>
            <person name="Duran R."/>
            <person name="Elbaz-Poulichet F."/>
            <person name="Fonknechten N."/>
            <person name="Lauga B."/>
            <person name="Mornico D."/>
            <person name="Ortet P."/>
            <person name="Schaeffer C."/>
            <person name="Siguier P."/>
            <person name="Alexander Thil Smith A."/>
            <person name="Van Dorsselaer A."/>
            <person name="Weissenbach J."/>
            <person name="Medigue C."/>
            <person name="Le Paslier D."/>
        </authorList>
    </citation>
    <scope>NUCLEOTIDE SEQUENCE</scope>
</reference>
<dbReference type="EMBL" id="CABQ01000207">
    <property type="protein sequence ID" value="CBI08345.1"/>
    <property type="molecule type" value="Genomic_DNA"/>
</dbReference>
<dbReference type="PANTHER" id="PTHR10794">
    <property type="entry name" value="ABHYDROLASE DOMAIN-CONTAINING PROTEIN"/>
    <property type="match status" value="1"/>
</dbReference>
<accession>E6QM74</accession>
<dbReference type="Pfam" id="PF00561">
    <property type="entry name" value="Abhydrolase_1"/>
    <property type="match status" value="1"/>
</dbReference>
<dbReference type="PROSITE" id="PS01133">
    <property type="entry name" value="UPF0017"/>
    <property type="match status" value="1"/>
</dbReference>
<proteinExistence type="inferred from homology"/>
<dbReference type="PANTHER" id="PTHR10794:SF63">
    <property type="entry name" value="ALPHA_BETA HYDROLASE 1, ISOFORM A"/>
    <property type="match status" value="1"/>
</dbReference>
<dbReference type="Gene3D" id="3.40.50.1820">
    <property type="entry name" value="alpha/beta hydrolase"/>
    <property type="match status" value="1"/>
</dbReference>
<dbReference type="SUPFAM" id="SSF53474">
    <property type="entry name" value="alpha/beta-Hydrolases"/>
    <property type="match status" value="1"/>
</dbReference>
<organism evidence="5">
    <name type="scientific">mine drainage metagenome</name>
    <dbReference type="NCBI Taxonomy" id="410659"/>
    <lineage>
        <taxon>unclassified sequences</taxon>
        <taxon>metagenomes</taxon>
        <taxon>ecological metagenomes</taxon>
    </lineage>
</organism>
<dbReference type="ESTHER" id="9zzzz-e6qm74">
    <property type="family name" value="abh_upf0017"/>
</dbReference>
<protein>
    <submittedName>
        <fullName evidence="5">Alpha/beta hydrolase</fullName>
    </submittedName>
</protein>
<dbReference type="InterPro" id="IPR000073">
    <property type="entry name" value="AB_hydrolase_1"/>
</dbReference>
<evidence type="ECO:0000256" key="2">
    <source>
        <dbReference type="ARBA" id="ARBA00022487"/>
    </source>
</evidence>